<dbReference type="AlphaFoldDB" id="A0AAU7K640"/>
<organism evidence="2">
    <name type="scientific">Pedobacter sp. KACC 23697</name>
    <dbReference type="NCBI Taxonomy" id="3149230"/>
    <lineage>
        <taxon>Bacteria</taxon>
        <taxon>Pseudomonadati</taxon>
        <taxon>Bacteroidota</taxon>
        <taxon>Sphingobacteriia</taxon>
        <taxon>Sphingobacteriales</taxon>
        <taxon>Sphingobacteriaceae</taxon>
        <taxon>Pedobacter</taxon>
    </lineage>
</organism>
<dbReference type="EMBL" id="CP157485">
    <property type="protein sequence ID" value="XBO47928.1"/>
    <property type="molecule type" value="Genomic_DNA"/>
</dbReference>
<keyword evidence="1" id="KW-0732">Signal</keyword>
<feature type="signal peptide" evidence="1">
    <location>
        <begin position="1"/>
        <end position="19"/>
    </location>
</feature>
<proteinExistence type="predicted"/>
<evidence type="ECO:0000256" key="1">
    <source>
        <dbReference type="SAM" id="SignalP"/>
    </source>
</evidence>
<accession>A0AAU7K640</accession>
<protein>
    <submittedName>
        <fullName evidence="2">Uncharacterized protein</fullName>
    </submittedName>
</protein>
<feature type="chain" id="PRO_5043783951" evidence="1">
    <location>
        <begin position="20"/>
        <end position="194"/>
    </location>
</feature>
<dbReference type="RefSeq" id="WP_406825323.1">
    <property type="nucleotide sequence ID" value="NZ_CP157485.1"/>
</dbReference>
<evidence type="ECO:0000313" key="2">
    <source>
        <dbReference type="EMBL" id="XBO47928.1"/>
    </source>
</evidence>
<gene>
    <name evidence="2" type="ORF">ABEG20_21800</name>
</gene>
<reference evidence="2" key="1">
    <citation type="submission" date="2024-05" db="EMBL/GenBank/DDBJ databases">
        <authorList>
            <person name="Kim S."/>
            <person name="Heo J."/>
            <person name="Choi H."/>
            <person name="Choi Y."/>
            <person name="Kwon S.-W."/>
            <person name="Kim Y."/>
        </authorList>
    </citation>
    <scope>NUCLEOTIDE SEQUENCE</scope>
    <source>
        <strain evidence="2">KACC 23697</strain>
    </source>
</reference>
<sequence length="194" mass="21709">MKKCLSSIILILSFLGAMAQNLSYEDFKKLIPLLEKEDWKNAYNQSEKLLASSKKDTSNFRAIILYANILSAAGMVTENSMSYKEIEKNLIKYKGQKIIFSSHPITEKEGSLNCVQFSGPKLATSAFITATNKRGINILCFEKIVFKHPVSPTEFAGSFVRCGGILDKIEFNPNKSLIWIIRLTVKEGFANAVN</sequence>
<name>A0AAU7K640_9SPHI</name>